<dbReference type="PANTHER" id="PTHR48229:SF1">
    <property type="entry name" value="ALPHA METHYLACYL-COA RACEMASE-RELATED"/>
    <property type="match status" value="1"/>
</dbReference>
<comment type="caution">
    <text evidence="1">The sequence shown here is derived from an EMBL/GenBank/DDBJ whole genome shotgun (WGS) entry which is preliminary data.</text>
</comment>
<keyword evidence="1" id="KW-0808">Transferase</keyword>
<reference evidence="1 2" key="1">
    <citation type="journal article" date="2014" name="Genome Announc.">
        <title>Draft Genome Sequence of Magnetospirillum sp. Strain SO-1, a Freshwater Magnetotactic Bacterium Isolated from the Ol'khovka River, Russia.</title>
        <authorList>
            <person name="Grouzdev D.S."/>
            <person name="Dziuba M.V."/>
            <person name="Sukhacheva M.S."/>
            <person name="Mardanov A.V."/>
            <person name="Beletskiy A.V."/>
            <person name="Kuznetsov B.B."/>
            <person name="Skryabin K.G."/>
        </authorList>
    </citation>
    <scope>NUCLEOTIDE SEQUENCE [LARGE SCALE GENOMIC DNA]</scope>
    <source>
        <strain evidence="1 2">SO-1</strain>
    </source>
</reference>
<dbReference type="Gene3D" id="3.30.1540.10">
    <property type="entry name" value="formyl-coa transferase, domain 3"/>
    <property type="match status" value="1"/>
</dbReference>
<dbReference type="eggNOG" id="COG1804">
    <property type="taxonomic scope" value="Bacteria"/>
</dbReference>
<organism evidence="1 2">
    <name type="scientific">Paramagnetospirillum caucaseum</name>
    <dbReference type="NCBI Taxonomy" id="1244869"/>
    <lineage>
        <taxon>Bacteria</taxon>
        <taxon>Pseudomonadati</taxon>
        <taxon>Pseudomonadota</taxon>
        <taxon>Alphaproteobacteria</taxon>
        <taxon>Rhodospirillales</taxon>
        <taxon>Magnetospirillaceae</taxon>
        <taxon>Paramagnetospirillum</taxon>
    </lineage>
</organism>
<evidence type="ECO:0000313" key="1">
    <source>
        <dbReference type="EMBL" id="EME71481.1"/>
    </source>
</evidence>
<dbReference type="SUPFAM" id="SSF89796">
    <property type="entry name" value="CoA-transferase family III (CaiB/BaiF)"/>
    <property type="match status" value="2"/>
</dbReference>
<name>M2YES2_9PROT</name>
<dbReference type="EMBL" id="AONQ01000004">
    <property type="protein sequence ID" value="EME71481.1"/>
    <property type="molecule type" value="Genomic_DNA"/>
</dbReference>
<dbReference type="OrthoDB" id="9806585at2"/>
<dbReference type="InterPro" id="IPR023606">
    <property type="entry name" value="CoA-Trfase_III_dom_1_sf"/>
</dbReference>
<dbReference type="InterPro" id="IPR003673">
    <property type="entry name" value="CoA-Trfase_fam_III"/>
</dbReference>
<dbReference type="PATRIC" id="fig|1244869.3.peg.483"/>
<accession>M2YES2</accession>
<keyword evidence="2" id="KW-1185">Reference proteome</keyword>
<dbReference type="InterPro" id="IPR044855">
    <property type="entry name" value="CoA-Trfase_III_dom3_sf"/>
</dbReference>
<sequence length="485" mass="51894">MSVQAAPPSAKALDELLALGGLAERPGGPVRMTGGDPYFPTTHRVGDAAAAVLAAHGAAIAEIWRRRSGRRQGVEVDAGAAALSLESVLLLTRRGYPVPYTDLAYPLTNFHPCRHGRSIHLHAGYPHLRNGLLDLLDCPNSLERIRARIAEWDAFELEDAVAGRGLCGAVGRSAEEWRAHPQGAWLAAQPLVTVERVGDSPPEPFRPAARPLSGIRVVDLTDVLAGPTATRTLAEQGATVLRIRPPDRPIIPAFILDTGHGKLSTVMDLKRQPEAARMRALLAEADIFAQNYRPGAVAGLGFPVEEAARLRPGIICMSLSCYGDGGPWRDRRGWEQLAQAASGMAVADGSLAGPRVSPVIPNDYVTGYLAAYGMAVALLRRAAEGGSYHVRVSLSRTAMWIQSLGRISPRPDGITVPPETIRALELTRDAPEGRLGFLGPVARFEETRAYWELPSPPMAAHDPVWPAMPAEPGGPAVPVDFSAPR</sequence>
<dbReference type="Gene3D" id="3.40.50.10540">
    <property type="entry name" value="Crotonobetainyl-coa:carnitine coa-transferase, domain 1"/>
    <property type="match status" value="2"/>
</dbReference>
<evidence type="ECO:0000313" key="2">
    <source>
        <dbReference type="Proteomes" id="UP000011744"/>
    </source>
</evidence>
<dbReference type="Pfam" id="PF02515">
    <property type="entry name" value="CoA_transf_3"/>
    <property type="match status" value="2"/>
</dbReference>
<dbReference type="GO" id="GO:0016740">
    <property type="term" value="F:transferase activity"/>
    <property type="evidence" value="ECO:0007669"/>
    <property type="project" value="UniProtKB-KW"/>
</dbReference>
<dbReference type="InterPro" id="IPR052985">
    <property type="entry name" value="CoA-trans_III_biosynth/detox"/>
</dbReference>
<protein>
    <submittedName>
        <fullName evidence="1">Acyl-CoA transferase/carnitine dehydratase</fullName>
    </submittedName>
</protein>
<dbReference type="Proteomes" id="UP000011744">
    <property type="component" value="Unassembled WGS sequence"/>
</dbReference>
<dbReference type="STRING" id="1244869.H261_02431"/>
<proteinExistence type="predicted"/>
<dbReference type="PANTHER" id="PTHR48229">
    <property type="entry name" value="CAIB/BAIF FAMILY ENZYME (AFU_ORTHOLOGUE AFUA_1G05360)-RELATED"/>
    <property type="match status" value="1"/>
</dbReference>
<dbReference type="AlphaFoldDB" id="M2YES2"/>
<dbReference type="RefSeq" id="WP_008613941.1">
    <property type="nucleotide sequence ID" value="NZ_AONQ01000004.1"/>
</dbReference>
<gene>
    <name evidence="1" type="ORF">H261_02431</name>
</gene>